<evidence type="ECO:0000256" key="1">
    <source>
        <dbReference type="SAM" id="MobiDB-lite"/>
    </source>
</evidence>
<protein>
    <submittedName>
        <fullName evidence="2">Uncharacterized protein</fullName>
    </submittedName>
</protein>
<name>A0A1J4KYE2_9EUKA</name>
<dbReference type="Proteomes" id="UP000179807">
    <property type="component" value="Unassembled WGS sequence"/>
</dbReference>
<reference evidence="2" key="1">
    <citation type="submission" date="2016-10" db="EMBL/GenBank/DDBJ databases">
        <authorList>
            <person name="Benchimol M."/>
            <person name="Almeida L.G."/>
            <person name="Vasconcelos A.T."/>
            <person name="Perreira-Neves A."/>
            <person name="Rosa I.A."/>
            <person name="Tasca T."/>
            <person name="Bogo M.R."/>
            <person name="de Souza W."/>
        </authorList>
    </citation>
    <scope>NUCLEOTIDE SEQUENCE [LARGE SCALE GENOMIC DNA]</scope>
    <source>
        <strain evidence="2">K</strain>
    </source>
</reference>
<accession>A0A1J4KYE2</accession>
<comment type="caution">
    <text evidence="2">The sequence shown here is derived from an EMBL/GenBank/DDBJ whole genome shotgun (WGS) entry which is preliminary data.</text>
</comment>
<dbReference type="GeneID" id="94825728"/>
<keyword evidence="3" id="KW-1185">Reference proteome</keyword>
<dbReference type="OrthoDB" id="10659762at2759"/>
<dbReference type="RefSeq" id="XP_068367862.1">
    <property type="nucleotide sequence ID" value="XM_068491024.1"/>
</dbReference>
<evidence type="ECO:0000313" key="2">
    <source>
        <dbReference type="EMBL" id="OHT14726.1"/>
    </source>
</evidence>
<dbReference type="EMBL" id="MLAK01000325">
    <property type="protein sequence ID" value="OHT14726.1"/>
    <property type="molecule type" value="Genomic_DNA"/>
</dbReference>
<evidence type="ECO:0000313" key="3">
    <source>
        <dbReference type="Proteomes" id="UP000179807"/>
    </source>
</evidence>
<proteinExistence type="predicted"/>
<sequence length="2205" mass="252414">MSALIFQLLDNLLNEVEKDLKFTERFNTPIPAFSPILWLESPERKYVSTIQGLCGMDPISTLSYLMNQLTPLVYSLINSPDANSKTFNSKKVLVICELIKLLQCHKCDVNTIHHLRSLIKLKYADDKIGLHNDQLIEAINSIIYLISKEKIDILEIKHEKTFNLLEFIPYFYCSVRNVPAFTTALSMIAKFLPKLNNDDRDDAIDLIYDWISTFYKKHPKVHKEMLLNDSLEVHNHAESIIDTILDWKLTLDVEYLAICGALIPLCIHTLKAKSDKKKPFPGILHALKSFKQKKESHRISVFSGLIELMDAIVLASNRYEFRFFTNTLNKIKPKLDEWLFKTKRRHAIMYGKFLYELMPRYAAIEYSNKESFTNRAVAYVTQKLSTFIECQTMTNFLNLLCDEYPRKFDLSKIPQEKLNDLSSYFIKVLSDAQREKSNSVSLQTCLLVVNFCNGRNREEFSALNLLSIQNRESLKVEVGIEMKLFQSGLTQITSAQIIGGVLSLIILNLPKTIDPFILFLRGMLCWDSKMTQSMLRFKNTTAMDIAKRMSTVIYRPIAKALTIGSPMLSVIPILFFRFMRWTEKILLMTIIGSPPINDGFMGNVCNSMIILRATTSDPIINTCESILDNILQFYKGNQKYKFPFPKIPPSDQVITTSIQNIFSLWLASLNKLIFQEGLPAALTLIDKPSLLFDVTREDIAIMTQFLCQCAYLLSEKFHSNLPSSVSLHHHFFESILLFYNVLTLNDPNFTDCFKYLNPNSINTFLTILVSHIKSKFISMNFSNKFYIINVANSLSNVISNHNLTYKMVQKIDSILPVFLSILQFGVYDDFSTINVLCNMLSSFFSQKIHINQLCCRSVYTVLIQIGYKYSKNIDQNGEKLVVITKSLATILEHLDLSSDIGIEHISEWSSQNKQIKEIKYILNTLSTFITNLPHPDIVATVQSILCSLLYNNPSLSWPIYSSFILESKPLFSMMLTESLTNLFGTFYKSTKKPAIKVSDVKSQESSEYEDTSESPNQQSHSVKAKKLLFKGLGRKSKPDISLMVKNIPPPPPPPPRPDIPIDTALALHNYAHYSMSPHKNHLGNIKTDRITGNVYDMLLQNNFAVFRQLNEHLDSIFVRSAVSCLIQYNMHDKLFDTMLGSYIQEKPSLYTDNTHSIFFKGWFMQLASRWNIEKIYETFQIHDFVANLNIPNSFAFYLLRFYNETKCTISILSQLFIDCFLKPLFSYPILYGVRSAPRNSQFLDDLVASNEYRFFINELANSETFYPLLKPRNFEIDQTIVFSYLSKKSFSTDMFYFGNNSIAKNMTAPSPNEMYLLTISQFFLSVGKTATGAKVYLVIPIRIPDVSYLDAFYYFCNHFQNDESRFEIILMANEIPTKFLEIIGRFARSPPQWFLKRCNRVIILNPSFSLNSSFEKVGVRILDGGPEVKITNNIEEVYKHDDNVSLPYACYRANTKGLGHVPVFVSKEPCILYFSPQYFLLCKEGEVLGKKVTLTRTIDLNVITAVKKSNEGVHLMVNDGAYKLMTSSGDYIEAVYNLLTLHKEKTQSTKHKGDIPILPNLQSHSIALSLHILSLGKLHSRISALMLLESALGVDFSSNTSKFNCDISDSAKCRFNVHPFFNVIKDAGVLDRVIESLLFFIPFQPIDALQQLLPLFVMFYNTTSDVCIMIKLAELLVKRCEISSTLYLFERLLWANIHSDLAIRYLIPFVILSEIPTSSVKRILHAMIPRHEKLYSDIIIKQILDGTLRRKSFSKLNPFSVFDLISTLPFNAIDFVLSDFPCLLMCCVYAATLANTENVKYLANFIENSLRAIEINKQIDLTFERNKISSILSNPRVLSINSLISTMSKITQSVDCVYFTEFNNLLTKSNESDSRNVWYLKASSNVLNNHGNPNIPLKYIQMLPSFIGSNSKLIFFFQTLNKLTDTLDPQNKSISSLFWLPLIATLSSDSFLSQSALQLLEALLVFSLSNLSFDELCNSRFLSREINMAIMNIEKTFSVDFTKNFALSLAFVLNTAFEEQDTHEQAKMCLKQCMYRLSSNKQAASNFLLPFVAFDNDDPWWIFQLFHVKTIPEAVFYEFDEKSLEERKMIAQYLASMYGQRYTINKKNDIIECLIYGARKYPHEFAAVQGSIVSKCWKILGTQKNFQIVELVTSLTATFIGIKDKHKCIQIPELSISFLNENTYNICIQECTNGIVKLFSGAVSK</sequence>
<feature type="region of interest" description="Disordered" evidence="1">
    <location>
        <begin position="998"/>
        <end position="1021"/>
    </location>
</feature>
<organism evidence="2 3">
    <name type="scientific">Tritrichomonas foetus</name>
    <dbReference type="NCBI Taxonomy" id="1144522"/>
    <lineage>
        <taxon>Eukaryota</taxon>
        <taxon>Metamonada</taxon>
        <taxon>Parabasalia</taxon>
        <taxon>Tritrichomonadida</taxon>
        <taxon>Tritrichomonadidae</taxon>
        <taxon>Tritrichomonas</taxon>
    </lineage>
</organism>
<dbReference type="VEuPathDB" id="TrichDB:TRFO_02982"/>
<gene>
    <name evidence="2" type="ORF">TRFO_02982</name>
</gene>